<reference evidence="2" key="1">
    <citation type="submission" date="2023-03" db="UniProtKB">
        <authorList>
            <consortium name="EnsemblPlants"/>
        </authorList>
    </citation>
    <scope>IDENTIFICATION</scope>
</reference>
<evidence type="ECO:0000313" key="2">
    <source>
        <dbReference type="EnsemblPlants" id="MELO3C029766.2.1"/>
    </source>
</evidence>
<dbReference type="AlphaFoldDB" id="A0A9I9E7A5"/>
<sequence length="200" mass="22729">MRSFYLLFLLTGHDSQALPHASVLSVAPQCNPSPIKEIRKRDAFDVNSEQKLLHKRAAFGIDLQNFLKGPTSFETWKKIPLLKTTCSAMVNWNQTSIQEWIFEVQSDGYTFILNDTTLLEQDLFLRRDEGCGGQPTVTKRKENGSLAAQTTQQTAFWILHLIVDESMGPLGHGEPKMLLVWAQPLVQYTRVPLLPKSRLF</sequence>
<feature type="signal peptide" evidence="1">
    <location>
        <begin position="1"/>
        <end position="17"/>
    </location>
</feature>
<organism evidence="2">
    <name type="scientific">Cucumis melo</name>
    <name type="common">Muskmelon</name>
    <dbReference type="NCBI Taxonomy" id="3656"/>
    <lineage>
        <taxon>Eukaryota</taxon>
        <taxon>Viridiplantae</taxon>
        <taxon>Streptophyta</taxon>
        <taxon>Embryophyta</taxon>
        <taxon>Tracheophyta</taxon>
        <taxon>Spermatophyta</taxon>
        <taxon>Magnoliopsida</taxon>
        <taxon>eudicotyledons</taxon>
        <taxon>Gunneridae</taxon>
        <taxon>Pentapetalae</taxon>
        <taxon>rosids</taxon>
        <taxon>fabids</taxon>
        <taxon>Cucurbitales</taxon>
        <taxon>Cucurbitaceae</taxon>
        <taxon>Benincaseae</taxon>
        <taxon>Cucumis</taxon>
    </lineage>
</organism>
<name>A0A9I9E7A5_CUCME</name>
<proteinExistence type="predicted"/>
<dbReference type="EnsemblPlants" id="MELO3C029766.2.1">
    <property type="protein sequence ID" value="MELO3C029766.2.1"/>
    <property type="gene ID" value="MELO3C029766.2"/>
</dbReference>
<feature type="chain" id="PRO_5039944275" evidence="1">
    <location>
        <begin position="18"/>
        <end position="200"/>
    </location>
</feature>
<keyword evidence="1" id="KW-0732">Signal</keyword>
<evidence type="ECO:0000256" key="1">
    <source>
        <dbReference type="SAM" id="SignalP"/>
    </source>
</evidence>
<dbReference type="Gramene" id="MELO3C029766.2.1">
    <property type="protein sequence ID" value="MELO3C029766.2.1"/>
    <property type="gene ID" value="MELO3C029766.2"/>
</dbReference>
<accession>A0A9I9E7A5</accession>
<protein>
    <submittedName>
        <fullName evidence="2">Uncharacterized protein</fullName>
    </submittedName>
</protein>